<feature type="compositionally biased region" description="Basic and acidic residues" evidence="14">
    <location>
        <begin position="691"/>
        <end position="700"/>
    </location>
</feature>
<gene>
    <name evidence="18" type="ORF">ABWK59_17720</name>
</gene>
<dbReference type="SUPFAM" id="SSF56601">
    <property type="entry name" value="beta-lactamase/transpeptidase-like"/>
    <property type="match status" value="1"/>
</dbReference>
<feature type="domain" description="Glycosyl transferase family 51" evidence="17">
    <location>
        <begin position="102"/>
        <end position="276"/>
    </location>
</feature>
<evidence type="ECO:0000256" key="15">
    <source>
        <dbReference type="SAM" id="Phobius"/>
    </source>
</evidence>
<feature type="transmembrane region" description="Helical" evidence="15">
    <location>
        <begin position="56"/>
        <end position="77"/>
    </location>
</feature>
<dbReference type="SUPFAM" id="SSF53955">
    <property type="entry name" value="Lysozyme-like"/>
    <property type="match status" value="1"/>
</dbReference>
<evidence type="ECO:0000259" key="16">
    <source>
        <dbReference type="Pfam" id="PF00905"/>
    </source>
</evidence>
<feature type="region of interest" description="Disordered" evidence="14">
    <location>
        <begin position="688"/>
        <end position="790"/>
    </location>
</feature>
<evidence type="ECO:0000256" key="7">
    <source>
        <dbReference type="ARBA" id="ARBA00022801"/>
    </source>
</evidence>
<keyword evidence="4" id="KW-0645">Protease</keyword>
<sequence length="790" mass="84200">MTRAEMRRQAQKGGGGRRGGAATATRDGKPPKKRFIDYPRFDKDGFRRWVPSWKQWLTLFLVFFGGGVAAVGVAYALTPVPDPKNLVSNENNIYFWADGSEMTRSGGSNGNKENVELAAISREAQDAAIAAENESFRTDSGIDPKGIARAVYNMARGQETQGGSTITQQYVKNVYLSQDQTLTRKMKEFFITLKINGQTSKDVILRDYLNTAWYGRGSTGIQAAAQAYYGVDAKDLNACQSAMLAGLLKGAGLYDPSIPANKERAVERWKWILDRMVITKALTPEKRAECTTFPEPIVKKAPASMNGEVSYLVETANKYLSAHGIPEEQLGRGGYKVYTTFQKDKVDLLKKAVDEAEAKALKPDKRPEDQFVQVGASSVVPNDGAIVALYGGPGVENNHHTNNADSTGIPVGSTFKPFVLATAMQSGVLTKQGEDGKPARINPDSRYLADDKAQIYTKDGSPAIGDDGKPYRQANESRDKPGYVSLKEAMKNSYNVPFVQLGQDVGGKNIENMAIALGLRKESLAPSSTLTFPLGTSTPSAIRMASAYSVFAARGQQADPYSVTKVEHQNKEVAGFTRKPAKTVLDQAVADNITDVLVNVAKNGTGKATNALNRPVAGKTGTTDDGMSAWWVGYTPQLVTSVGMWREEPGKSKLLSLDGTAGQKSFHGGGLPTDIFVRYMGAALDGQPKTDFPKADKVGEQVDSSGAPSTASPSPSASETAATAAPSTAAPEPTATTGPTPSASITGKPSPSCGGILGSLCPSPTRTKPSGKPTDPTMDPSTPIGVPPQQ</sequence>
<evidence type="ECO:0000256" key="8">
    <source>
        <dbReference type="ARBA" id="ARBA00022960"/>
    </source>
</evidence>
<dbReference type="PANTHER" id="PTHR32282">
    <property type="entry name" value="BINDING PROTEIN TRANSPEPTIDASE, PUTATIVE-RELATED"/>
    <property type="match status" value="1"/>
</dbReference>
<dbReference type="Pfam" id="PF00912">
    <property type="entry name" value="Transgly"/>
    <property type="match status" value="1"/>
</dbReference>
<name>A0AAU8JXQ5_9ACTN</name>
<keyword evidence="6 18" id="KW-0808">Transferase</keyword>
<evidence type="ECO:0000256" key="6">
    <source>
        <dbReference type="ARBA" id="ARBA00022679"/>
    </source>
</evidence>
<dbReference type="Pfam" id="PF00905">
    <property type="entry name" value="Transpeptidase"/>
    <property type="match status" value="2"/>
</dbReference>
<feature type="compositionally biased region" description="Low complexity" evidence="14">
    <location>
        <begin position="704"/>
        <end position="744"/>
    </location>
</feature>
<dbReference type="GO" id="GO:0008955">
    <property type="term" value="F:peptidoglycan glycosyltransferase activity"/>
    <property type="evidence" value="ECO:0007669"/>
    <property type="project" value="UniProtKB-EC"/>
</dbReference>
<accession>A0AAU8JXQ5</accession>
<feature type="region of interest" description="Disordered" evidence="14">
    <location>
        <begin position="1"/>
        <end position="34"/>
    </location>
</feature>
<evidence type="ECO:0000256" key="4">
    <source>
        <dbReference type="ARBA" id="ARBA00022670"/>
    </source>
</evidence>
<dbReference type="Gene3D" id="1.10.3810.10">
    <property type="entry name" value="Biosynthetic peptidoglycan transglycosylase-like"/>
    <property type="match status" value="1"/>
</dbReference>
<evidence type="ECO:0000259" key="17">
    <source>
        <dbReference type="Pfam" id="PF00912"/>
    </source>
</evidence>
<comment type="catalytic activity">
    <reaction evidence="12">
        <text>Preferential cleavage: (Ac)2-L-Lys-D-Ala-|-D-Ala. Also transpeptidation of peptidyl-alanyl moieties that are N-acyl substituents of D-alanine.</text>
        <dbReference type="EC" id="3.4.16.4"/>
    </reaction>
</comment>
<dbReference type="FunFam" id="1.10.3810.10:FF:000001">
    <property type="entry name" value="Penicillin-binding protein 1A"/>
    <property type="match status" value="1"/>
</dbReference>
<keyword evidence="9" id="KW-0573">Peptidoglycan synthesis</keyword>
<dbReference type="GO" id="GO:0009002">
    <property type="term" value="F:serine-type D-Ala-D-Ala carboxypeptidase activity"/>
    <property type="evidence" value="ECO:0007669"/>
    <property type="project" value="UniProtKB-EC"/>
</dbReference>
<dbReference type="InterPro" id="IPR012338">
    <property type="entry name" value="Beta-lactam/transpept-like"/>
</dbReference>
<feature type="compositionally biased region" description="Basic and acidic residues" evidence="14">
    <location>
        <begin position="466"/>
        <end position="478"/>
    </location>
</feature>
<dbReference type="GO" id="GO:0008360">
    <property type="term" value="P:regulation of cell shape"/>
    <property type="evidence" value="ECO:0007669"/>
    <property type="project" value="UniProtKB-KW"/>
</dbReference>
<feature type="region of interest" description="Disordered" evidence="14">
    <location>
        <begin position="458"/>
        <end position="478"/>
    </location>
</feature>
<evidence type="ECO:0000256" key="12">
    <source>
        <dbReference type="ARBA" id="ARBA00034000"/>
    </source>
</evidence>
<dbReference type="InterPro" id="IPR001264">
    <property type="entry name" value="Glyco_trans_51"/>
</dbReference>
<dbReference type="GO" id="GO:0006508">
    <property type="term" value="P:proteolysis"/>
    <property type="evidence" value="ECO:0007669"/>
    <property type="project" value="UniProtKB-KW"/>
</dbReference>
<comment type="catalytic activity">
    <reaction evidence="13">
        <text>[GlcNAc-(1-&gt;4)-Mur2Ac(oyl-L-Ala-gamma-D-Glu-L-Lys-D-Ala-D-Ala)](n)-di-trans,octa-cis-undecaprenyl diphosphate + beta-D-GlcNAc-(1-&gt;4)-Mur2Ac(oyl-L-Ala-gamma-D-Glu-L-Lys-D-Ala-D-Ala)-di-trans,octa-cis-undecaprenyl diphosphate = [GlcNAc-(1-&gt;4)-Mur2Ac(oyl-L-Ala-gamma-D-Glu-L-Lys-D-Ala-D-Ala)](n+1)-di-trans,octa-cis-undecaprenyl diphosphate + di-trans,octa-cis-undecaprenyl diphosphate + H(+)</text>
        <dbReference type="Rhea" id="RHEA:23708"/>
        <dbReference type="Rhea" id="RHEA-COMP:9602"/>
        <dbReference type="Rhea" id="RHEA-COMP:9603"/>
        <dbReference type="ChEBI" id="CHEBI:15378"/>
        <dbReference type="ChEBI" id="CHEBI:58405"/>
        <dbReference type="ChEBI" id="CHEBI:60033"/>
        <dbReference type="ChEBI" id="CHEBI:78435"/>
        <dbReference type="EC" id="2.4.99.28"/>
    </reaction>
</comment>
<keyword evidence="7" id="KW-0378">Hydrolase</keyword>
<dbReference type="InterPro" id="IPR001460">
    <property type="entry name" value="PCN-bd_Tpept"/>
</dbReference>
<protein>
    <submittedName>
        <fullName evidence="18">Transglycosylase domain-containing protein</fullName>
        <ecNumber evidence="18">2.4.-.-</ecNumber>
    </submittedName>
</protein>
<dbReference type="RefSeq" id="WP_354641556.1">
    <property type="nucleotide sequence ID" value="NZ_CP159872.1"/>
</dbReference>
<keyword evidence="10" id="KW-0511">Multifunctional enzyme</keyword>
<keyword evidence="8" id="KW-0133">Cell shape</keyword>
<evidence type="ECO:0000256" key="2">
    <source>
        <dbReference type="ARBA" id="ARBA00007739"/>
    </source>
</evidence>
<comment type="similarity">
    <text evidence="1">In the C-terminal section; belongs to the transpeptidase family.</text>
</comment>
<evidence type="ECO:0000256" key="13">
    <source>
        <dbReference type="ARBA" id="ARBA00049902"/>
    </source>
</evidence>
<keyword evidence="11" id="KW-0961">Cell wall biogenesis/degradation</keyword>
<comment type="similarity">
    <text evidence="2">In the N-terminal section; belongs to the glycosyltransferase 51 family.</text>
</comment>
<dbReference type="PANTHER" id="PTHR32282:SF34">
    <property type="entry name" value="PENICILLIN-BINDING PROTEIN 1A"/>
    <property type="match status" value="1"/>
</dbReference>
<keyword evidence="3" id="KW-0121">Carboxypeptidase</keyword>
<dbReference type="InterPro" id="IPR023346">
    <property type="entry name" value="Lysozyme-like_dom_sf"/>
</dbReference>
<evidence type="ECO:0000256" key="1">
    <source>
        <dbReference type="ARBA" id="ARBA00007090"/>
    </source>
</evidence>
<dbReference type="GO" id="GO:0009252">
    <property type="term" value="P:peptidoglycan biosynthetic process"/>
    <property type="evidence" value="ECO:0007669"/>
    <property type="project" value="UniProtKB-KW"/>
</dbReference>
<dbReference type="AlphaFoldDB" id="A0AAU8JXQ5"/>
<evidence type="ECO:0000256" key="5">
    <source>
        <dbReference type="ARBA" id="ARBA00022676"/>
    </source>
</evidence>
<proteinExistence type="inferred from homology"/>
<dbReference type="EC" id="2.4.-.-" evidence="18"/>
<evidence type="ECO:0000256" key="11">
    <source>
        <dbReference type="ARBA" id="ARBA00023316"/>
    </source>
</evidence>
<evidence type="ECO:0000313" key="18">
    <source>
        <dbReference type="EMBL" id="XCM80622.1"/>
    </source>
</evidence>
<dbReference type="EMBL" id="CP159872">
    <property type="protein sequence ID" value="XCM80622.1"/>
    <property type="molecule type" value="Genomic_DNA"/>
</dbReference>
<keyword evidence="5 18" id="KW-0328">Glycosyltransferase</keyword>
<keyword evidence="15" id="KW-0812">Transmembrane</keyword>
<feature type="domain" description="Penicillin-binding protein transpeptidase" evidence="16">
    <location>
        <begin position="381"/>
        <end position="435"/>
    </location>
</feature>
<keyword evidence="15" id="KW-0472">Membrane</keyword>
<dbReference type="InterPro" id="IPR050396">
    <property type="entry name" value="Glycosyltr_51/Transpeptidase"/>
</dbReference>
<keyword evidence="15" id="KW-1133">Transmembrane helix</keyword>
<reference evidence="18" key="1">
    <citation type="submission" date="2024-06" db="EMBL/GenBank/DDBJ databases">
        <title>The genome sequences of Kitasatospora sp. strain HUAS MG31.</title>
        <authorList>
            <person name="Mo P."/>
        </authorList>
    </citation>
    <scope>NUCLEOTIDE SEQUENCE</scope>
    <source>
        <strain evidence="18">HUAS MG31</strain>
    </source>
</reference>
<evidence type="ECO:0000256" key="14">
    <source>
        <dbReference type="SAM" id="MobiDB-lite"/>
    </source>
</evidence>
<evidence type="ECO:0000256" key="9">
    <source>
        <dbReference type="ARBA" id="ARBA00022984"/>
    </source>
</evidence>
<dbReference type="Gene3D" id="3.40.710.10">
    <property type="entry name" value="DD-peptidase/beta-lactamase superfamily"/>
    <property type="match status" value="1"/>
</dbReference>
<feature type="domain" description="Penicillin-binding protein transpeptidase" evidence="16">
    <location>
        <begin position="468"/>
        <end position="637"/>
    </location>
</feature>
<organism evidence="18">
    <name type="scientific">Kitasatospora camelliae</name>
    <dbReference type="NCBI Taxonomy" id="3156397"/>
    <lineage>
        <taxon>Bacteria</taxon>
        <taxon>Bacillati</taxon>
        <taxon>Actinomycetota</taxon>
        <taxon>Actinomycetes</taxon>
        <taxon>Kitasatosporales</taxon>
        <taxon>Streptomycetaceae</taxon>
        <taxon>Kitasatospora</taxon>
    </lineage>
</organism>
<dbReference type="GO" id="GO:0071555">
    <property type="term" value="P:cell wall organization"/>
    <property type="evidence" value="ECO:0007669"/>
    <property type="project" value="UniProtKB-KW"/>
</dbReference>
<evidence type="ECO:0000256" key="3">
    <source>
        <dbReference type="ARBA" id="ARBA00022645"/>
    </source>
</evidence>
<dbReference type="GO" id="GO:0030288">
    <property type="term" value="C:outer membrane-bounded periplasmic space"/>
    <property type="evidence" value="ECO:0007669"/>
    <property type="project" value="TreeGrafter"/>
</dbReference>
<evidence type="ECO:0000256" key="10">
    <source>
        <dbReference type="ARBA" id="ARBA00023268"/>
    </source>
</evidence>
<dbReference type="KEGG" id="kcm:ABWK59_17720"/>
<dbReference type="GO" id="GO:0008658">
    <property type="term" value="F:penicillin binding"/>
    <property type="evidence" value="ECO:0007669"/>
    <property type="project" value="InterPro"/>
</dbReference>
<dbReference type="InterPro" id="IPR036950">
    <property type="entry name" value="PBP_transglycosylase"/>
</dbReference>